<evidence type="ECO:0000313" key="6">
    <source>
        <dbReference type="Proteomes" id="UP000053890"/>
    </source>
</evidence>
<keyword evidence="1 3" id="KW-0853">WD repeat</keyword>
<dbReference type="PROSITE" id="PS50082">
    <property type="entry name" value="WD_REPEATS_2"/>
    <property type="match status" value="2"/>
</dbReference>
<dbReference type="Pfam" id="PF00400">
    <property type="entry name" value="WD40"/>
    <property type="match status" value="3"/>
</dbReference>
<dbReference type="PANTHER" id="PTHR44675:SF1">
    <property type="entry name" value="P21-ACTIVATED PROTEIN KINASE-INTERACTING PROTEIN 1"/>
    <property type="match status" value="1"/>
</dbReference>
<name>A0A194SBM5_RHOGW</name>
<dbReference type="Gene3D" id="2.130.10.10">
    <property type="entry name" value="YVTN repeat-like/Quinoprotein amine dehydrogenase"/>
    <property type="match status" value="2"/>
</dbReference>
<dbReference type="PROSITE" id="PS00678">
    <property type="entry name" value="WD_REPEATS_1"/>
    <property type="match status" value="2"/>
</dbReference>
<feature type="compositionally biased region" description="Low complexity" evidence="4">
    <location>
        <begin position="7"/>
        <end position="17"/>
    </location>
</feature>
<feature type="repeat" description="WD" evidence="3">
    <location>
        <begin position="209"/>
        <end position="250"/>
    </location>
</feature>
<feature type="region of interest" description="Disordered" evidence="4">
    <location>
        <begin position="463"/>
        <end position="522"/>
    </location>
</feature>
<feature type="region of interest" description="Disordered" evidence="4">
    <location>
        <begin position="1"/>
        <end position="67"/>
    </location>
</feature>
<evidence type="ECO:0000313" key="5">
    <source>
        <dbReference type="EMBL" id="KPV78002.1"/>
    </source>
</evidence>
<evidence type="ECO:0000256" key="3">
    <source>
        <dbReference type="PROSITE-ProRule" id="PRU00221"/>
    </source>
</evidence>
<dbReference type="EMBL" id="KQ474073">
    <property type="protein sequence ID" value="KPV78002.1"/>
    <property type="molecule type" value="Genomic_DNA"/>
</dbReference>
<dbReference type="STRING" id="578459.A0A194SBM5"/>
<dbReference type="Proteomes" id="UP000053890">
    <property type="component" value="Unassembled WGS sequence"/>
</dbReference>
<keyword evidence="6" id="KW-1185">Reference proteome</keyword>
<dbReference type="RefSeq" id="XP_018274051.1">
    <property type="nucleotide sequence ID" value="XM_018415363.1"/>
</dbReference>
<dbReference type="InterPro" id="IPR019775">
    <property type="entry name" value="WD40_repeat_CS"/>
</dbReference>
<dbReference type="InterPro" id="IPR051959">
    <property type="entry name" value="PAK1-Kinase_Regulator"/>
</dbReference>
<keyword evidence="2" id="KW-0677">Repeat</keyword>
<sequence length="522" mass="56140">MAKRKAAQTAPAPAAPTAKPPAKKARFSNPPPPPPAASSSTPRAKPKQKGKAAASTAAASAPGAVKNPAAPKRFTVAAGSYERLLYGLECTFEPATGTGTDFELSISPIFSFPAHLSSLRTVAASTLTHEGTGSERRVGGKYLVSGGSDEIIKVWDLPRRKEVGSLEGDTIGTITCMRFVPQRNMLAVASTDSTIALYRVRDWILLRSLKGHKGRVNSFDAHPDGRVALSVGVDKMLRMWDLVAGKSVTAMRLGGEGDVVRWNTNGSKFAVICGSDLTVYGLDMSIHHLLTAKSRFHDVRFCYFPLDATDPNQREYLLVACEDGKVRVFDVSNPNPITIDEDTDLDEVDLPYLDPVALFSGHSNRVKQMDLLEVALPTAEPSSTMVLTTVSSDGKINMYDLARLPRDAPVAEDKGKGKKATKPASAPVPADKLPEVLPSATFDTDKTRLTCVTAIGIVEKRARTAGADGEAQQEEESSSEDDEEGSDEEELSGEDGSELEVEGESEDEDEEEEEFEGIEEED</sequence>
<dbReference type="GeneID" id="28975811"/>
<protein>
    <submittedName>
        <fullName evidence="5">Uncharacterized protein</fullName>
    </submittedName>
</protein>
<evidence type="ECO:0000256" key="1">
    <source>
        <dbReference type="ARBA" id="ARBA00022574"/>
    </source>
</evidence>
<feature type="compositionally biased region" description="Low complexity" evidence="4">
    <location>
        <begin position="51"/>
        <end position="64"/>
    </location>
</feature>
<reference evidence="5 6" key="1">
    <citation type="journal article" date="2015" name="Front. Microbiol.">
        <title>Genome sequence of the plant growth promoting endophytic yeast Rhodotorula graminis WP1.</title>
        <authorList>
            <person name="Firrincieli A."/>
            <person name="Otillar R."/>
            <person name="Salamov A."/>
            <person name="Schmutz J."/>
            <person name="Khan Z."/>
            <person name="Redman R.S."/>
            <person name="Fleck N.D."/>
            <person name="Lindquist E."/>
            <person name="Grigoriev I.V."/>
            <person name="Doty S.L."/>
        </authorList>
    </citation>
    <scope>NUCLEOTIDE SEQUENCE [LARGE SCALE GENOMIC DNA]</scope>
    <source>
        <strain evidence="5 6">WP1</strain>
    </source>
</reference>
<dbReference type="OrthoDB" id="308449at2759"/>
<evidence type="ECO:0000256" key="2">
    <source>
        <dbReference type="ARBA" id="ARBA00022737"/>
    </source>
</evidence>
<dbReference type="SMART" id="SM00320">
    <property type="entry name" value="WD40"/>
    <property type="match status" value="5"/>
</dbReference>
<proteinExistence type="predicted"/>
<feature type="compositionally biased region" description="Acidic residues" evidence="4">
    <location>
        <begin position="471"/>
        <end position="522"/>
    </location>
</feature>
<accession>A0A194SBM5</accession>
<feature type="repeat" description="WD" evidence="3">
    <location>
        <begin position="140"/>
        <end position="165"/>
    </location>
</feature>
<dbReference type="SUPFAM" id="SSF50978">
    <property type="entry name" value="WD40 repeat-like"/>
    <property type="match status" value="1"/>
</dbReference>
<gene>
    <name evidence="5" type="ORF">RHOBADRAFT_50525</name>
</gene>
<dbReference type="AlphaFoldDB" id="A0A194SBM5"/>
<dbReference type="PANTHER" id="PTHR44675">
    <property type="entry name" value="PAK1 INTERACTING PROTEIN 1"/>
    <property type="match status" value="1"/>
</dbReference>
<dbReference type="InterPro" id="IPR015943">
    <property type="entry name" value="WD40/YVTN_repeat-like_dom_sf"/>
</dbReference>
<evidence type="ECO:0000256" key="4">
    <source>
        <dbReference type="SAM" id="MobiDB-lite"/>
    </source>
</evidence>
<dbReference type="OMA" id="IIIWRTK"/>
<organism evidence="5 6">
    <name type="scientific">Rhodotorula graminis (strain WP1)</name>
    <dbReference type="NCBI Taxonomy" id="578459"/>
    <lineage>
        <taxon>Eukaryota</taxon>
        <taxon>Fungi</taxon>
        <taxon>Dikarya</taxon>
        <taxon>Basidiomycota</taxon>
        <taxon>Pucciniomycotina</taxon>
        <taxon>Microbotryomycetes</taxon>
        <taxon>Sporidiobolales</taxon>
        <taxon>Sporidiobolaceae</taxon>
        <taxon>Rhodotorula</taxon>
    </lineage>
</organism>
<dbReference type="PROSITE" id="PS50294">
    <property type="entry name" value="WD_REPEATS_REGION"/>
    <property type="match status" value="1"/>
</dbReference>
<feature type="region of interest" description="Disordered" evidence="4">
    <location>
        <begin position="407"/>
        <end position="432"/>
    </location>
</feature>
<dbReference type="InterPro" id="IPR036322">
    <property type="entry name" value="WD40_repeat_dom_sf"/>
</dbReference>
<dbReference type="InterPro" id="IPR001680">
    <property type="entry name" value="WD40_rpt"/>
</dbReference>